<feature type="compositionally biased region" description="Polar residues" evidence="1">
    <location>
        <begin position="22"/>
        <end position="53"/>
    </location>
</feature>
<sequence>TESISSSPSPVLPSTPMPAATHSKTGSRDSCTQTEKGQEASKPSTPALQSQPEPSLHTRPHRR</sequence>
<protein>
    <submittedName>
        <fullName evidence="2">Uncharacterized protein</fullName>
    </submittedName>
</protein>
<dbReference type="AlphaFoldDB" id="A0ABD0NJR9"/>
<proteinExistence type="predicted"/>
<organism evidence="2 3">
    <name type="scientific">Cirrhinus mrigala</name>
    <name type="common">Mrigala</name>
    <dbReference type="NCBI Taxonomy" id="683832"/>
    <lineage>
        <taxon>Eukaryota</taxon>
        <taxon>Metazoa</taxon>
        <taxon>Chordata</taxon>
        <taxon>Craniata</taxon>
        <taxon>Vertebrata</taxon>
        <taxon>Euteleostomi</taxon>
        <taxon>Actinopterygii</taxon>
        <taxon>Neopterygii</taxon>
        <taxon>Teleostei</taxon>
        <taxon>Ostariophysi</taxon>
        <taxon>Cypriniformes</taxon>
        <taxon>Cyprinidae</taxon>
        <taxon>Labeoninae</taxon>
        <taxon>Labeonini</taxon>
        <taxon>Cirrhinus</taxon>
    </lineage>
</organism>
<keyword evidence="3" id="KW-1185">Reference proteome</keyword>
<feature type="non-terminal residue" evidence="2">
    <location>
        <position position="1"/>
    </location>
</feature>
<feature type="non-terminal residue" evidence="2">
    <location>
        <position position="63"/>
    </location>
</feature>
<evidence type="ECO:0000313" key="3">
    <source>
        <dbReference type="Proteomes" id="UP001529510"/>
    </source>
</evidence>
<comment type="caution">
    <text evidence="2">The sequence shown here is derived from an EMBL/GenBank/DDBJ whole genome shotgun (WGS) entry which is preliminary data.</text>
</comment>
<evidence type="ECO:0000313" key="2">
    <source>
        <dbReference type="EMBL" id="KAL0162212.1"/>
    </source>
</evidence>
<name>A0ABD0NJR9_CIRMR</name>
<dbReference type="Proteomes" id="UP001529510">
    <property type="component" value="Unassembled WGS sequence"/>
</dbReference>
<feature type="region of interest" description="Disordered" evidence="1">
    <location>
        <begin position="1"/>
        <end position="63"/>
    </location>
</feature>
<reference evidence="2 3" key="1">
    <citation type="submission" date="2024-05" db="EMBL/GenBank/DDBJ databases">
        <title>Genome sequencing and assembly of Indian major carp, Cirrhinus mrigala (Hamilton, 1822).</title>
        <authorList>
            <person name="Mohindra V."/>
            <person name="Chowdhury L.M."/>
            <person name="Lal K."/>
            <person name="Jena J.K."/>
        </authorList>
    </citation>
    <scope>NUCLEOTIDE SEQUENCE [LARGE SCALE GENOMIC DNA]</scope>
    <source>
        <strain evidence="2">CM1030</strain>
        <tissue evidence="2">Blood</tissue>
    </source>
</reference>
<dbReference type="EMBL" id="JAMKFB020000021">
    <property type="protein sequence ID" value="KAL0162212.1"/>
    <property type="molecule type" value="Genomic_DNA"/>
</dbReference>
<gene>
    <name evidence="2" type="ORF">M9458_041608</name>
</gene>
<evidence type="ECO:0000256" key="1">
    <source>
        <dbReference type="SAM" id="MobiDB-lite"/>
    </source>
</evidence>
<accession>A0ABD0NJR9</accession>